<proteinExistence type="predicted"/>
<sequence>MQDLINVELFPSVDDESETTTSTTTAVVKISQSAFCLSDDTEVPTSPVTYYTFRPPPPSPTNNGNTTEVPTQIPVYGIGVYVTDISSISLKTSNFYADLRIYILKYYRPYTLETKEDVLSAALDPNDPQKCNFMDGEKWIYLANTTFADVASQKLITGVNMDRFPRITPVLQPAECTSSHTCPSMASESGTLDHIRVQSQFSFPPELSTFPFSTQTLPLAFEFPFSTSSMNDYSVCDLSRYTGFSPTLASYSPQNRIPDFSYYATVSNGLYPPFPGSHPHLYDP</sequence>
<accession>A0A9W7FY99</accession>
<name>A0A9W7FY99_9STRA</name>
<protein>
    <submittedName>
        <fullName evidence="1">Uncharacterized protein</fullName>
    </submittedName>
</protein>
<dbReference type="AlphaFoldDB" id="A0A9W7FY99"/>
<feature type="non-terminal residue" evidence="1">
    <location>
        <position position="284"/>
    </location>
</feature>
<reference evidence="1" key="1">
    <citation type="submission" date="2022-07" db="EMBL/GenBank/DDBJ databases">
        <title>Genome analysis of Parmales, a sister group of diatoms, reveals the evolutionary specialization of diatoms from phago-mixotrophs to photoautotrophs.</title>
        <authorList>
            <person name="Ban H."/>
            <person name="Sato S."/>
            <person name="Yoshikawa S."/>
            <person name="Kazumasa Y."/>
            <person name="Nakamura Y."/>
            <person name="Ichinomiya M."/>
            <person name="Saitoh K."/>
            <person name="Sato N."/>
            <person name="Blanc-Mathieu R."/>
            <person name="Endo H."/>
            <person name="Kuwata A."/>
            <person name="Ogata H."/>
        </authorList>
    </citation>
    <scope>NUCLEOTIDE SEQUENCE</scope>
</reference>
<dbReference type="EMBL" id="BRXZ01007069">
    <property type="protein sequence ID" value="GMI23775.1"/>
    <property type="molecule type" value="Genomic_DNA"/>
</dbReference>
<gene>
    <name evidence="1" type="ORF">TrRE_jg2103</name>
</gene>
<evidence type="ECO:0000313" key="1">
    <source>
        <dbReference type="EMBL" id="GMI23775.1"/>
    </source>
</evidence>
<evidence type="ECO:0000313" key="2">
    <source>
        <dbReference type="Proteomes" id="UP001165082"/>
    </source>
</evidence>
<organism evidence="1 2">
    <name type="scientific">Triparma retinervis</name>
    <dbReference type="NCBI Taxonomy" id="2557542"/>
    <lineage>
        <taxon>Eukaryota</taxon>
        <taxon>Sar</taxon>
        <taxon>Stramenopiles</taxon>
        <taxon>Ochrophyta</taxon>
        <taxon>Bolidophyceae</taxon>
        <taxon>Parmales</taxon>
        <taxon>Triparmaceae</taxon>
        <taxon>Triparma</taxon>
    </lineage>
</organism>
<dbReference type="OrthoDB" id="206322at2759"/>
<keyword evidence="2" id="KW-1185">Reference proteome</keyword>
<dbReference type="Proteomes" id="UP001165082">
    <property type="component" value="Unassembled WGS sequence"/>
</dbReference>
<comment type="caution">
    <text evidence="1">The sequence shown here is derived from an EMBL/GenBank/DDBJ whole genome shotgun (WGS) entry which is preliminary data.</text>
</comment>